<dbReference type="AlphaFoldDB" id="A0A699GSI8"/>
<name>A0A699GSI8_TANCI</name>
<dbReference type="EMBL" id="BKCJ010050934">
    <property type="protein sequence ID" value="GEW25320.1"/>
    <property type="molecule type" value="Genomic_DNA"/>
</dbReference>
<protein>
    <submittedName>
        <fullName evidence="1">Uncharacterized protein</fullName>
    </submittedName>
</protein>
<organism evidence="1">
    <name type="scientific">Tanacetum cinerariifolium</name>
    <name type="common">Dalmatian daisy</name>
    <name type="synonym">Chrysanthemum cinerariifolium</name>
    <dbReference type="NCBI Taxonomy" id="118510"/>
    <lineage>
        <taxon>Eukaryota</taxon>
        <taxon>Viridiplantae</taxon>
        <taxon>Streptophyta</taxon>
        <taxon>Embryophyta</taxon>
        <taxon>Tracheophyta</taxon>
        <taxon>Spermatophyta</taxon>
        <taxon>Magnoliopsida</taxon>
        <taxon>eudicotyledons</taxon>
        <taxon>Gunneridae</taxon>
        <taxon>Pentapetalae</taxon>
        <taxon>asterids</taxon>
        <taxon>campanulids</taxon>
        <taxon>Asterales</taxon>
        <taxon>Asteraceae</taxon>
        <taxon>Asteroideae</taxon>
        <taxon>Anthemideae</taxon>
        <taxon>Anthemidinae</taxon>
        <taxon>Tanacetum</taxon>
    </lineage>
</organism>
<evidence type="ECO:0000313" key="1">
    <source>
        <dbReference type="EMBL" id="GEW25320.1"/>
    </source>
</evidence>
<proteinExistence type="predicted"/>
<reference evidence="1" key="1">
    <citation type="journal article" date="2019" name="Sci. Rep.">
        <title>Draft genome of Tanacetum cinerariifolium, the natural source of mosquito coil.</title>
        <authorList>
            <person name="Yamashiro T."/>
            <person name="Shiraishi A."/>
            <person name="Satake H."/>
            <person name="Nakayama K."/>
        </authorList>
    </citation>
    <scope>NUCLEOTIDE SEQUENCE</scope>
</reference>
<comment type="caution">
    <text evidence="1">The sequence shown here is derived from an EMBL/GenBank/DDBJ whole genome shotgun (WGS) entry which is preliminary data.</text>
</comment>
<sequence length="126" mass="14926">MVVLPQLNIKDQQDISEHQGFNTRAFKDGDFKCPSLDDYHDWFNPNTSYRSSEVYTRRKLFQLSPLSEVVTDVAIGFHYGSNPFTWLRATRVLSIKERHSKMTLAENEFEDNKRKKRKELELRQLT</sequence>
<accession>A0A699GSI8</accession>
<gene>
    <name evidence="1" type="ORF">Tci_197296</name>
</gene>